<keyword evidence="5 6" id="KW-0472">Membrane</keyword>
<reference evidence="7 8" key="1">
    <citation type="submission" date="2018-06" db="EMBL/GenBank/DDBJ databases">
        <authorList>
            <person name="Strepis N."/>
        </authorList>
    </citation>
    <scope>NUCLEOTIDE SEQUENCE [LARGE SCALE GENOMIC DNA]</scope>
    <source>
        <strain evidence="7">LUCI</strain>
    </source>
</reference>
<dbReference type="GO" id="GO:0015297">
    <property type="term" value="F:antiporter activity"/>
    <property type="evidence" value="ECO:0007669"/>
    <property type="project" value="InterPro"/>
</dbReference>
<evidence type="ECO:0000256" key="6">
    <source>
        <dbReference type="SAM" id="Phobius"/>
    </source>
</evidence>
<feature type="transmembrane region" description="Helical" evidence="6">
    <location>
        <begin position="201"/>
        <end position="220"/>
    </location>
</feature>
<keyword evidence="2" id="KW-1003">Cell membrane</keyword>
<keyword evidence="3 6" id="KW-0812">Transmembrane</keyword>
<proteinExistence type="predicted"/>
<evidence type="ECO:0000256" key="5">
    <source>
        <dbReference type="ARBA" id="ARBA00023136"/>
    </source>
</evidence>
<feature type="transmembrane region" description="Helical" evidence="6">
    <location>
        <begin position="241"/>
        <end position="262"/>
    </location>
</feature>
<feature type="transmembrane region" description="Helical" evidence="6">
    <location>
        <begin position="421"/>
        <end position="441"/>
    </location>
</feature>
<comment type="subcellular location">
    <subcellularLocation>
        <location evidence="1">Cell membrane</location>
        <topology evidence="1">Multi-pass membrane protein</topology>
    </subcellularLocation>
</comment>
<dbReference type="InterPro" id="IPR051327">
    <property type="entry name" value="MATE_MepA_subfamily"/>
</dbReference>
<feature type="transmembrane region" description="Helical" evidence="6">
    <location>
        <begin position="366"/>
        <end position="386"/>
    </location>
</feature>
<keyword evidence="8" id="KW-1185">Reference proteome</keyword>
<evidence type="ECO:0000256" key="3">
    <source>
        <dbReference type="ARBA" id="ARBA00022692"/>
    </source>
</evidence>
<evidence type="ECO:0000256" key="2">
    <source>
        <dbReference type="ARBA" id="ARBA00022475"/>
    </source>
</evidence>
<gene>
    <name evidence="7" type="ORF">LUCI_3461</name>
</gene>
<keyword evidence="4 6" id="KW-1133">Transmembrane helix</keyword>
<dbReference type="EMBL" id="UPPP01000084">
    <property type="protein sequence ID" value="VBB08193.1"/>
    <property type="molecule type" value="Genomic_DNA"/>
</dbReference>
<evidence type="ECO:0000256" key="4">
    <source>
        <dbReference type="ARBA" id="ARBA00022989"/>
    </source>
</evidence>
<organism evidence="7 8">
    <name type="scientific">Lucifera butyrica</name>
    <dbReference type="NCBI Taxonomy" id="1351585"/>
    <lineage>
        <taxon>Bacteria</taxon>
        <taxon>Bacillati</taxon>
        <taxon>Bacillota</taxon>
        <taxon>Negativicutes</taxon>
        <taxon>Veillonellales</taxon>
        <taxon>Veillonellaceae</taxon>
        <taxon>Lucifera</taxon>
    </lineage>
</organism>
<dbReference type="PANTHER" id="PTHR43823:SF3">
    <property type="entry name" value="MULTIDRUG EXPORT PROTEIN MEPA"/>
    <property type="match status" value="1"/>
</dbReference>
<dbReference type="PANTHER" id="PTHR43823">
    <property type="entry name" value="SPORULATION PROTEIN YKVU"/>
    <property type="match status" value="1"/>
</dbReference>
<protein>
    <submittedName>
        <fullName evidence="7">Multi antimicrobial extrusion protein</fullName>
    </submittedName>
</protein>
<feature type="transmembrane region" description="Helical" evidence="6">
    <location>
        <begin position="104"/>
        <end position="129"/>
    </location>
</feature>
<feature type="transmembrane region" description="Helical" evidence="6">
    <location>
        <begin position="60"/>
        <end position="83"/>
    </location>
</feature>
<feature type="transmembrane region" description="Helical" evidence="6">
    <location>
        <begin position="169"/>
        <end position="189"/>
    </location>
</feature>
<feature type="transmembrane region" description="Helical" evidence="6">
    <location>
        <begin position="319"/>
        <end position="340"/>
    </location>
</feature>
<evidence type="ECO:0000313" key="7">
    <source>
        <dbReference type="EMBL" id="VBB08193.1"/>
    </source>
</evidence>
<dbReference type="CDD" id="cd13143">
    <property type="entry name" value="MATE_MepA_like"/>
    <property type="match status" value="1"/>
</dbReference>
<feature type="transmembrane region" description="Helical" evidence="6">
    <location>
        <begin position="21"/>
        <end position="40"/>
    </location>
</feature>
<dbReference type="Pfam" id="PF01554">
    <property type="entry name" value="MatE"/>
    <property type="match status" value="2"/>
</dbReference>
<dbReference type="AlphaFoldDB" id="A0A498RDN6"/>
<feature type="transmembrane region" description="Helical" evidence="6">
    <location>
        <begin position="393"/>
        <end position="415"/>
    </location>
</feature>
<dbReference type="InterPro" id="IPR002528">
    <property type="entry name" value="MATE_fam"/>
</dbReference>
<dbReference type="Proteomes" id="UP000277811">
    <property type="component" value="Unassembled WGS sequence"/>
</dbReference>
<sequence>MYGVRYMRENILGTERIGKLFLQYSIPTIAAMLFLGLNTIVDGLFVGRYIGTDGLACVNIAMPFSSFLFAFSVVIGIGAQSLIGRKLGEGNVMAANTAFRTAGLLAGGVSLLFMAAAMNFPVQIAYFLGANEHLMPQVAAYIGYLGLFLPFLALMMVLDYALKTIAMPVYAMLALVVAVGSHMLFNWLLIAKLALGMKGAAFATGIGFLIAFGMAALPFFTKKAVLRPFAGSFSKHAAGQILYSGLSEGLSEIGTGITTFLFNITLMRYVGEMGVAVFTVISYLAFIGNNILIGLSDGVGAIISYNYGSRQMDRVKKALQLVSATGFVIGVGIFIAIFVFSKEVIALFLNEGNEQVLVFAVEGAKLYAFAFLVNGLNIVTAGYFTAIGSPRKAVFIALSKGIVWIAAGIAVLPVLFGIQGIWLAVPIAEFITVVLSGCLLYRHFKYPIRLCQ</sequence>
<dbReference type="GO" id="GO:0005886">
    <property type="term" value="C:plasma membrane"/>
    <property type="evidence" value="ECO:0007669"/>
    <property type="project" value="UniProtKB-SubCell"/>
</dbReference>
<feature type="transmembrane region" description="Helical" evidence="6">
    <location>
        <begin position="141"/>
        <end position="162"/>
    </location>
</feature>
<name>A0A498RDN6_9FIRM</name>
<feature type="transmembrane region" description="Helical" evidence="6">
    <location>
        <begin position="274"/>
        <end position="307"/>
    </location>
</feature>
<dbReference type="GO" id="GO:0042910">
    <property type="term" value="F:xenobiotic transmembrane transporter activity"/>
    <property type="evidence" value="ECO:0007669"/>
    <property type="project" value="InterPro"/>
</dbReference>
<dbReference type="InterPro" id="IPR045070">
    <property type="entry name" value="MATE_MepA-like"/>
</dbReference>
<accession>A0A498RDN6</accession>
<evidence type="ECO:0000256" key="1">
    <source>
        <dbReference type="ARBA" id="ARBA00004651"/>
    </source>
</evidence>
<evidence type="ECO:0000313" key="8">
    <source>
        <dbReference type="Proteomes" id="UP000277811"/>
    </source>
</evidence>